<feature type="compositionally biased region" description="Basic residues" evidence="1">
    <location>
        <begin position="1"/>
        <end position="13"/>
    </location>
</feature>
<name>A0A392Q083_9FABA</name>
<dbReference type="AlphaFoldDB" id="A0A392Q083"/>
<evidence type="ECO:0000313" key="2">
    <source>
        <dbReference type="EMBL" id="MCI16986.1"/>
    </source>
</evidence>
<feature type="region of interest" description="Disordered" evidence="1">
    <location>
        <begin position="1"/>
        <end position="50"/>
    </location>
</feature>
<sequence>MLKKVLGKGKKTNSPHEDEPVKKKRSTRGSSSGKGGSSQQQAPQPQEQQQGLSYVASLVANYPTLLAYQHPWSDRFYHEGCKKRGKFVDYSDREINRFLGAVVPNNCLFYAVKDEIEGWPLEVRNPVKEFLGRPGTE</sequence>
<reference evidence="2 3" key="1">
    <citation type="journal article" date="2018" name="Front. Plant Sci.">
        <title>Red Clover (Trifolium pratense) and Zigzag Clover (T. medium) - A Picture of Genomic Similarities and Differences.</title>
        <authorList>
            <person name="Dluhosova J."/>
            <person name="Istvanek J."/>
            <person name="Nedelnik J."/>
            <person name="Repkova J."/>
        </authorList>
    </citation>
    <scope>NUCLEOTIDE SEQUENCE [LARGE SCALE GENOMIC DNA]</scope>
    <source>
        <strain evidence="3">cv. 10/8</strain>
        <tissue evidence="2">Leaf</tissue>
    </source>
</reference>
<evidence type="ECO:0000256" key="1">
    <source>
        <dbReference type="SAM" id="MobiDB-lite"/>
    </source>
</evidence>
<organism evidence="2 3">
    <name type="scientific">Trifolium medium</name>
    <dbReference type="NCBI Taxonomy" id="97028"/>
    <lineage>
        <taxon>Eukaryota</taxon>
        <taxon>Viridiplantae</taxon>
        <taxon>Streptophyta</taxon>
        <taxon>Embryophyta</taxon>
        <taxon>Tracheophyta</taxon>
        <taxon>Spermatophyta</taxon>
        <taxon>Magnoliopsida</taxon>
        <taxon>eudicotyledons</taxon>
        <taxon>Gunneridae</taxon>
        <taxon>Pentapetalae</taxon>
        <taxon>rosids</taxon>
        <taxon>fabids</taxon>
        <taxon>Fabales</taxon>
        <taxon>Fabaceae</taxon>
        <taxon>Papilionoideae</taxon>
        <taxon>50 kb inversion clade</taxon>
        <taxon>NPAAA clade</taxon>
        <taxon>Hologalegina</taxon>
        <taxon>IRL clade</taxon>
        <taxon>Trifolieae</taxon>
        <taxon>Trifolium</taxon>
    </lineage>
</organism>
<dbReference type="EMBL" id="LXQA010103374">
    <property type="protein sequence ID" value="MCI16986.1"/>
    <property type="molecule type" value="Genomic_DNA"/>
</dbReference>
<protein>
    <submittedName>
        <fullName evidence="2">Uncharacterized protein</fullName>
    </submittedName>
</protein>
<comment type="caution">
    <text evidence="2">The sequence shown here is derived from an EMBL/GenBank/DDBJ whole genome shotgun (WGS) entry which is preliminary data.</text>
</comment>
<feature type="non-terminal residue" evidence="2">
    <location>
        <position position="137"/>
    </location>
</feature>
<evidence type="ECO:0000313" key="3">
    <source>
        <dbReference type="Proteomes" id="UP000265520"/>
    </source>
</evidence>
<feature type="compositionally biased region" description="Low complexity" evidence="1">
    <location>
        <begin position="37"/>
        <end position="50"/>
    </location>
</feature>
<accession>A0A392Q083</accession>
<dbReference type="Proteomes" id="UP000265520">
    <property type="component" value="Unassembled WGS sequence"/>
</dbReference>
<keyword evidence="3" id="KW-1185">Reference proteome</keyword>
<proteinExistence type="predicted"/>